<evidence type="ECO:0000256" key="5">
    <source>
        <dbReference type="ARBA" id="ARBA00023141"/>
    </source>
</evidence>
<evidence type="ECO:0000256" key="3">
    <source>
        <dbReference type="ARBA" id="ARBA00022857"/>
    </source>
</evidence>
<dbReference type="PANTHER" id="PTHR21089">
    <property type="entry name" value="SHIKIMATE DEHYDROGENASE"/>
    <property type="match status" value="1"/>
</dbReference>
<dbReference type="InterPro" id="IPR011342">
    <property type="entry name" value="Shikimate_DH"/>
</dbReference>
<dbReference type="EMBL" id="DWZJ01000092">
    <property type="protein sequence ID" value="HJB14059.1"/>
    <property type="molecule type" value="Genomic_DNA"/>
</dbReference>
<accession>A0A9D2RS21</accession>
<keyword evidence="2 9" id="KW-0028">Amino-acid biosynthesis</keyword>
<protein>
    <recommendedName>
        <fullName evidence="9">Shikimate dehydrogenase (NADP(+))</fullName>
        <shortName evidence="9">SDH</shortName>
        <ecNumber evidence="9">1.1.1.25</ecNumber>
    </recommendedName>
</protein>
<dbReference type="SUPFAM" id="SSF51735">
    <property type="entry name" value="NAD(P)-binding Rossmann-fold domains"/>
    <property type="match status" value="1"/>
</dbReference>
<evidence type="ECO:0000256" key="2">
    <source>
        <dbReference type="ARBA" id="ARBA00022605"/>
    </source>
</evidence>
<feature type="binding site" evidence="9">
    <location>
        <begin position="134"/>
        <end position="138"/>
    </location>
    <ligand>
        <name>NADP(+)</name>
        <dbReference type="ChEBI" id="CHEBI:58349"/>
    </ligand>
</feature>
<dbReference type="GO" id="GO:0008652">
    <property type="term" value="P:amino acid biosynthetic process"/>
    <property type="evidence" value="ECO:0007669"/>
    <property type="project" value="UniProtKB-KW"/>
</dbReference>
<comment type="pathway">
    <text evidence="1 9">Metabolic intermediate biosynthesis; chorismate biosynthesis; chorismate from D-erythrose 4-phosphate and phosphoenolpyruvate: step 4/7.</text>
</comment>
<evidence type="ECO:0000313" key="13">
    <source>
        <dbReference type="Proteomes" id="UP000823824"/>
    </source>
</evidence>
<organism evidence="12 13">
    <name type="scientific">Candidatus Oscillibacter excrementigallinarum</name>
    <dbReference type="NCBI Taxonomy" id="2838716"/>
    <lineage>
        <taxon>Bacteria</taxon>
        <taxon>Bacillati</taxon>
        <taxon>Bacillota</taxon>
        <taxon>Clostridia</taxon>
        <taxon>Eubacteriales</taxon>
        <taxon>Oscillospiraceae</taxon>
        <taxon>Oscillibacter</taxon>
    </lineage>
</organism>
<dbReference type="Proteomes" id="UP000823824">
    <property type="component" value="Unassembled WGS sequence"/>
</dbReference>
<dbReference type="Pfam" id="PF18317">
    <property type="entry name" value="SDH_C"/>
    <property type="match status" value="1"/>
</dbReference>
<dbReference type="FunFam" id="3.40.50.720:FF:000086">
    <property type="entry name" value="Quinate/shikimate dehydrogenase"/>
    <property type="match status" value="1"/>
</dbReference>
<feature type="binding site" evidence="9">
    <location>
        <begin position="22"/>
        <end position="24"/>
    </location>
    <ligand>
        <name>shikimate</name>
        <dbReference type="ChEBI" id="CHEBI:36208"/>
    </ligand>
</feature>
<dbReference type="InterPro" id="IPR013708">
    <property type="entry name" value="Shikimate_DH-bd_N"/>
</dbReference>
<name>A0A9D2RS21_9FIRM</name>
<dbReference type="Pfam" id="PF08501">
    <property type="entry name" value="Shikimate_dh_N"/>
    <property type="match status" value="1"/>
</dbReference>
<feature type="binding site" evidence="9">
    <location>
        <position position="235"/>
    </location>
    <ligand>
        <name>NADP(+)</name>
        <dbReference type="ChEBI" id="CHEBI:58349"/>
    </ligand>
</feature>
<feature type="domain" description="SDH C-terminal" evidence="11">
    <location>
        <begin position="259"/>
        <end position="286"/>
    </location>
</feature>
<feature type="binding site" evidence="9">
    <location>
        <position position="69"/>
    </location>
    <ligand>
        <name>shikimate</name>
        <dbReference type="ChEBI" id="CHEBI:36208"/>
    </ligand>
</feature>
<dbReference type="InterPro" id="IPR022893">
    <property type="entry name" value="Shikimate_DH_fam"/>
</dbReference>
<evidence type="ECO:0000256" key="4">
    <source>
        <dbReference type="ARBA" id="ARBA00023002"/>
    </source>
</evidence>
<comment type="catalytic activity">
    <reaction evidence="7">
        <text>shikimate + NAD(+) = 3-dehydroshikimate + NADH + H(+)</text>
        <dbReference type="Rhea" id="RHEA:17741"/>
        <dbReference type="ChEBI" id="CHEBI:15378"/>
        <dbReference type="ChEBI" id="CHEBI:16630"/>
        <dbReference type="ChEBI" id="CHEBI:36208"/>
        <dbReference type="ChEBI" id="CHEBI:57540"/>
        <dbReference type="ChEBI" id="CHEBI:57945"/>
    </reaction>
</comment>
<dbReference type="CDD" id="cd01065">
    <property type="entry name" value="NAD_bind_Shikimate_DH"/>
    <property type="match status" value="1"/>
</dbReference>
<feature type="binding site" evidence="9">
    <location>
        <position position="94"/>
    </location>
    <ligand>
        <name>shikimate</name>
        <dbReference type="ChEBI" id="CHEBI:36208"/>
    </ligand>
</feature>
<dbReference type="GO" id="GO:0009073">
    <property type="term" value="P:aromatic amino acid family biosynthetic process"/>
    <property type="evidence" value="ECO:0007669"/>
    <property type="project" value="UniProtKB-KW"/>
</dbReference>
<feature type="binding site" evidence="9">
    <location>
        <position position="237"/>
    </location>
    <ligand>
        <name>shikimate</name>
        <dbReference type="ChEBI" id="CHEBI:36208"/>
    </ligand>
</feature>
<reference evidence="12" key="2">
    <citation type="submission" date="2021-04" db="EMBL/GenBank/DDBJ databases">
        <authorList>
            <person name="Gilroy R."/>
        </authorList>
    </citation>
    <scope>NUCLEOTIDE SEQUENCE</scope>
    <source>
        <strain evidence="12">ChiBcec18-1249</strain>
    </source>
</reference>
<keyword evidence="5 9" id="KW-0057">Aromatic amino acid biosynthesis</keyword>
<comment type="caution">
    <text evidence="12">The sequence shown here is derived from an EMBL/GenBank/DDBJ whole genome shotgun (WGS) entry which is preliminary data.</text>
</comment>
<comment type="catalytic activity">
    <reaction evidence="9">
        <text>shikimate + NADP(+) = 3-dehydroshikimate + NADPH + H(+)</text>
        <dbReference type="Rhea" id="RHEA:17737"/>
        <dbReference type="ChEBI" id="CHEBI:15378"/>
        <dbReference type="ChEBI" id="CHEBI:16630"/>
        <dbReference type="ChEBI" id="CHEBI:36208"/>
        <dbReference type="ChEBI" id="CHEBI:57783"/>
        <dbReference type="ChEBI" id="CHEBI:58349"/>
        <dbReference type="EC" id="1.1.1.25"/>
    </reaction>
</comment>
<comment type="subunit">
    <text evidence="9">Homodimer.</text>
</comment>
<keyword evidence="4 9" id="KW-0560">Oxidoreductase</keyword>
<evidence type="ECO:0000256" key="8">
    <source>
        <dbReference type="ARBA" id="ARBA00060613"/>
    </source>
</evidence>
<dbReference type="HAMAP" id="MF_00222">
    <property type="entry name" value="Shikimate_DH_AroE"/>
    <property type="match status" value="1"/>
</dbReference>
<evidence type="ECO:0000259" key="11">
    <source>
        <dbReference type="Pfam" id="PF18317"/>
    </source>
</evidence>
<dbReference type="EC" id="1.1.1.25" evidence="9"/>
<comment type="function">
    <text evidence="9">Involved in the biosynthesis of the chorismate, which leads to the biosynthesis of aromatic amino acids. Catalyzes the reversible NADPH linked reduction of 3-dehydroshikimate (DHSA) to yield shikimate (SA).</text>
</comment>
<feature type="binding site" evidence="9">
    <location>
        <position position="110"/>
    </location>
    <ligand>
        <name>shikimate</name>
        <dbReference type="ChEBI" id="CHEBI:36208"/>
    </ligand>
</feature>
<evidence type="ECO:0000256" key="1">
    <source>
        <dbReference type="ARBA" id="ARBA00004871"/>
    </source>
</evidence>
<feature type="domain" description="Shikimate dehydrogenase substrate binding N-terminal" evidence="10">
    <location>
        <begin position="14"/>
        <end position="96"/>
    </location>
</feature>
<evidence type="ECO:0000313" key="12">
    <source>
        <dbReference type="EMBL" id="HJB14059.1"/>
    </source>
</evidence>
<keyword evidence="3 9" id="KW-0521">NADP</keyword>
<evidence type="ECO:0000256" key="7">
    <source>
        <dbReference type="ARBA" id="ARBA00052329"/>
    </source>
</evidence>
<reference evidence="12" key="1">
    <citation type="journal article" date="2021" name="PeerJ">
        <title>Extensive microbial diversity within the chicken gut microbiome revealed by metagenomics and culture.</title>
        <authorList>
            <person name="Gilroy R."/>
            <person name="Ravi A."/>
            <person name="Getino M."/>
            <person name="Pursley I."/>
            <person name="Horton D.L."/>
            <person name="Alikhan N.F."/>
            <person name="Baker D."/>
            <person name="Gharbi K."/>
            <person name="Hall N."/>
            <person name="Watson M."/>
            <person name="Adriaenssens E.M."/>
            <person name="Foster-Nyarko E."/>
            <person name="Jarju S."/>
            <person name="Secka A."/>
            <person name="Antonio M."/>
            <person name="Oren A."/>
            <person name="Chaudhuri R.R."/>
            <person name="La Ragione R."/>
            <person name="Hildebrand F."/>
            <person name="Pallen M.J."/>
        </authorList>
    </citation>
    <scope>NUCLEOTIDE SEQUENCE</scope>
    <source>
        <strain evidence="12">ChiBcec18-1249</strain>
    </source>
</reference>
<evidence type="ECO:0000256" key="6">
    <source>
        <dbReference type="ARBA" id="ARBA00051639"/>
    </source>
</evidence>
<dbReference type="AlphaFoldDB" id="A0A9D2RS21"/>
<dbReference type="InterPro" id="IPR036291">
    <property type="entry name" value="NAD(P)-bd_dom_sf"/>
</dbReference>
<feature type="binding site" evidence="9">
    <location>
        <position position="266"/>
    </location>
    <ligand>
        <name>shikimate</name>
        <dbReference type="ChEBI" id="CHEBI:36208"/>
    </ligand>
</feature>
<dbReference type="NCBIfam" id="TIGR00507">
    <property type="entry name" value="aroE"/>
    <property type="match status" value="1"/>
</dbReference>
<comment type="pathway">
    <text evidence="8">Aromatic compound metabolism; 3,4-dihydroxybenzoate biosynthesis; 3-dehydroquinate from D-quinate (NAD(+) route).</text>
</comment>
<dbReference type="GO" id="GO:0030266">
    <property type="term" value="F:quinate 3-dehydrogenase (NAD+) activity"/>
    <property type="evidence" value="ECO:0007669"/>
    <property type="project" value="UniProtKB-EC"/>
</dbReference>
<dbReference type="InterPro" id="IPR046346">
    <property type="entry name" value="Aminoacid_DH-like_N_sf"/>
</dbReference>
<comment type="similarity">
    <text evidence="9">Belongs to the shikimate dehydrogenase family.</text>
</comment>
<gene>
    <name evidence="9 12" type="primary">aroE</name>
    <name evidence="12" type="ORF">H9787_10170</name>
</gene>
<dbReference type="GO" id="GO:0004764">
    <property type="term" value="F:shikimate 3-dehydrogenase (NADP+) activity"/>
    <property type="evidence" value="ECO:0007669"/>
    <property type="project" value="UniProtKB-UniRule"/>
</dbReference>
<evidence type="ECO:0000259" key="10">
    <source>
        <dbReference type="Pfam" id="PF08501"/>
    </source>
</evidence>
<proteinExistence type="inferred from homology"/>
<feature type="active site" description="Proton acceptor" evidence="9">
    <location>
        <position position="73"/>
    </location>
</feature>
<comment type="caution">
    <text evidence="9">Lacks conserved residue(s) required for the propagation of feature annotation.</text>
</comment>
<dbReference type="GO" id="GO:0009423">
    <property type="term" value="P:chorismate biosynthetic process"/>
    <property type="evidence" value="ECO:0007669"/>
    <property type="project" value="UniProtKB-UniRule"/>
</dbReference>
<dbReference type="InterPro" id="IPR041121">
    <property type="entry name" value="SDH_C"/>
</dbReference>
<dbReference type="GO" id="GO:0019632">
    <property type="term" value="P:shikimate metabolic process"/>
    <property type="evidence" value="ECO:0007669"/>
    <property type="project" value="InterPro"/>
</dbReference>
<dbReference type="GO" id="GO:0050661">
    <property type="term" value="F:NADP binding"/>
    <property type="evidence" value="ECO:0007669"/>
    <property type="project" value="InterPro"/>
</dbReference>
<comment type="catalytic activity">
    <reaction evidence="6">
        <text>L-quinate + NAD(+) = 3-dehydroquinate + NADH + H(+)</text>
        <dbReference type="Rhea" id="RHEA:22364"/>
        <dbReference type="ChEBI" id="CHEBI:15378"/>
        <dbReference type="ChEBI" id="CHEBI:29751"/>
        <dbReference type="ChEBI" id="CHEBI:32364"/>
        <dbReference type="ChEBI" id="CHEBI:57540"/>
        <dbReference type="ChEBI" id="CHEBI:57945"/>
        <dbReference type="EC" id="1.1.1.24"/>
    </reaction>
</comment>
<evidence type="ECO:0000256" key="9">
    <source>
        <dbReference type="HAMAP-Rule" id="MF_00222"/>
    </source>
</evidence>
<dbReference type="PANTHER" id="PTHR21089:SF1">
    <property type="entry name" value="BIFUNCTIONAL 3-DEHYDROQUINATE DEHYDRATASE_SHIKIMATE DEHYDROGENASE, CHLOROPLASTIC"/>
    <property type="match status" value="1"/>
</dbReference>
<feature type="binding site" evidence="9">
    <location>
        <position position="259"/>
    </location>
    <ligand>
        <name>NADP(+)</name>
        <dbReference type="ChEBI" id="CHEBI:58349"/>
    </ligand>
</feature>
<dbReference type="SUPFAM" id="SSF53223">
    <property type="entry name" value="Aminoacid dehydrogenase-like, N-terminal domain"/>
    <property type="match status" value="1"/>
</dbReference>
<dbReference type="Gene3D" id="3.40.50.10860">
    <property type="entry name" value="Leucine Dehydrogenase, chain A, domain 1"/>
    <property type="match status" value="1"/>
</dbReference>
<sequence>MESRISGHTKLYCLIGSPVGHSGSPAMYNYSFARTGVDAAYLAFDIPLEQTAEGVAALKTLGVGGFNVTMPDKTAVAGLVDELSPAAKLIGACNTVTVGEEGRLTGHNTDGIGFVRNLREHGVEVRGQKLVVLGAGGAATAICVQAALDGAAEIAIFNRKDEFYPNGEHTVEKLSQAVPACKASIAPLEDRAALEQAVAGCGILVNATKVGMKPLDGETLIDPAWFRPDLVVADTVYNPRETRMIREAQAAGCKAAIGGIGMLLWQGVAAFQLFTGKEMPAQEVLEKFFS</sequence>
<dbReference type="Gene3D" id="3.40.50.720">
    <property type="entry name" value="NAD(P)-binding Rossmann-like Domain"/>
    <property type="match status" value="1"/>
</dbReference>